<dbReference type="GeneID" id="35381926"/>
<evidence type="ECO:0000313" key="2">
    <source>
        <dbReference type="Proteomes" id="UP000236316"/>
    </source>
</evidence>
<accession>A0A2I2L3F6</accession>
<name>A0A2I2L3F6_9VIRU</name>
<dbReference type="EMBL" id="LT906555">
    <property type="protein sequence ID" value="SNW62072.1"/>
    <property type="molecule type" value="Genomic_DNA"/>
</dbReference>
<organism evidence="1">
    <name type="scientific">Orpheovirus IHUMI-LCC2</name>
    <dbReference type="NCBI Taxonomy" id="2023057"/>
    <lineage>
        <taxon>Viruses</taxon>
        <taxon>Varidnaviria</taxon>
        <taxon>Bamfordvirae</taxon>
        <taxon>Nucleocytoviricota</taxon>
        <taxon>Megaviricetes</taxon>
        <taxon>Pimascovirales</taxon>
        <taxon>Ocovirineae</taxon>
        <taxon>Orpheoviridae</taxon>
        <taxon>Alphaorpheovirus</taxon>
        <taxon>Alphaorpheovirus massiliense</taxon>
    </lineage>
</organism>
<protein>
    <submittedName>
        <fullName evidence="1">Uncharacterized protein</fullName>
    </submittedName>
</protein>
<gene>
    <name evidence="1" type="ORF">ORPV_168</name>
</gene>
<dbReference type="Proteomes" id="UP000236316">
    <property type="component" value="Segment"/>
</dbReference>
<dbReference type="KEGG" id="vg:35381926"/>
<proteinExistence type="predicted"/>
<keyword evidence="2" id="KW-1185">Reference proteome</keyword>
<dbReference type="Gene3D" id="3.40.1180.10">
    <property type="entry name" value="Decaprenyl diphosphate synthase-like"/>
    <property type="match status" value="1"/>
</dbReference>
<dbReference type="GO" id="GO:0016765">
    <property type="term" value="F:transferase activity, transferring alkyl or aryl (other than methyl) groups"/>
    <property type="evidence" value="ECO:0007669"/>
    <property type="project" value="InterPro"/>
</dbReference>
<reference evidence="1" key="1">
    <citation type="submission" date="2017-08" db="EMBL/GenBank/DDBJ databases">
        <authorList>
            <consortium name="Urmite Genomes"/>
        </authorList>
    </citation>
    <scope>NUCLEOTIDE SEQUENCE [LARGE SCALE GENOMIC DNA]</scope>
    <source>
        <strain evidence="1">IHUMI-LCC2</strain>
    </source>
</reference>
<dbReference type="RefSeq" id="YP_009448374.1">
    <property type="nucleotide sequence ID" value="NC_036594.1"/>
</dbReference>
<evidence type="ECO:0000313" key="1">
    <source>
        <dbReference type="EMBL" id="SNW62072.1"/>
    </source>
</evidence>
<dbReference type="InterPro" id="IPR036424">
    <property type="entry name" value="UPP_synth-like_sf"/>
</dbReference>
<sequence length="266" mass="31173">MNFKLPPSILLNASGTRRYVYLKCGNLSPDQYINEMVNFTIKSIKLLYEKGAKYIFSPITVANEDKEVGRTSLVRVQMVEKAIRKFSQEYLKNNIRIHVAGDDYINLSSLRDCVNKYNELLENDNNNHLILFCNLYTEHSYNKLIEMTSQGIGGLDELKLSWYNTLPIDIPPISLRLAFGKPCYGHDLYPFLMTDRTIHDYFYQTLGYPSEDDINRIIDDYNKIRMVWREDKSKGYVEQEDYSWWSRPLLPILGLGKRIGHFWTPI</sequence>